<feature type="compositionally biased region" description="Low complexity" evidence="1">
    <location>
        <begin position="111"/>
        <end position="120"/>
    </location>
</feature>
<dbReference type="Proteomes" id="UP001189429">
    <property type="component" value="Unassembled WGS sequence"/>
</dbReference>
<evidence type="ECO:0000313" key="3">
    <source>
        <dbReference type="Proteomes" id="UP001189429"/>
    </source>
</evidence>
<sequence>MPPATKLLPPRGSSRPLPPRVVAHIAGLPGEPHHTAPAQSTVRGDLPSTARKAVTCDSCHPEEEKEEEEEDEVRRRRKAVTRDTGTPTRNVTSSSVPSAAALRPQRRWARPARQAGPARGCQVLGSRHGMARGLRTARHWHNTTFAATFSASLKPGPPFS</sequence>
<comment type="caution">
    <text evidence="2">The sequence shown here is derived from an EMBL/GenBank/DDBJ whole genome shotgun (WGS) entry which is preliminary data.</text>
</comment>
<accession>A0ABN9US06</accession>
<evidence type="ECO:0000256" key="1">
    <source>
        <dbReference type="SAM" id="MobiDB-lite"/>
    </source>
</evidence>
<dbReference type="EMBL" id="CAUYUJ010016055">
    <property type="protein sequence ID" value="CAK0861241.1"/>
    <property type="molecule type" value="Genomic_DNA"/>
</dbReference>
<gene>
    <name evidence="2" type="ORF">PCOR1329_LOCUS49985</name>
</gene>
<feature type="compositionally biased region" description="Polar residues" evidence="1">
    <location>
        <begin position="83"/>
        <end position="97"/>
    </location>
</feature>
<name>A0ABN9US06_9DINO</name>
<keyword evidence="3" id="KW-1185">Reference proteome</keyword>
<reference evidence="2" key="1">
    <citation type="submission" date="2023-10" db="EMBL/GenBank/DDBJ databases">
        <authorList>
            <person name="Chen Y."/>
            <person name="Shah S."/>
            <person name="Dougan E. K."/>
            <person name="Thang M."/>
            <person name="Chan C."/>
        </authorList>
    </citation>
    <scope>NUCLEOTIDE SEQUENCE [LARGE SCALE GENOMIC DNA]</scope>
</reference>
<evidence type="ECO:0000313" key="2">
    <source>
        <dbReference type="EMBL" id="CAK0861241.1"/>
    </source>
</evidence>
<organism evidence="2 3">
    <name type="scientific">Prorocentrum cordatum</name>
    <dbReference type="NCBI Taxonomy" id="2364126"/>
    <lineage>
        <taxon>Eukaryota</taxon>
        <taxon>Sar</taxon>
        <taxon>Alveolata</taxon>
        <taxon>Dinophyceae</taxon>
        <taxon>Prorocentrales</taxon>
        <taxon>Prorocentraceae</taxon>
        <taxon>Prorocentrum</taxon>
    </lineage>
</organism>
<protein>
    <submittedName>
        <fullName evidence="2">Uncharacterized protein</fullName>
    </submittedName>
</protein>
<feature type="region of interest" description="Disordered" evidence="1">
    <location>
        <begin position="1"/>
        <end position="123"/>
    </location>
</feature>
<proteinExistence type="predicted"/>